<accession>V6LW63</accession>
<reference evidence="2" key="2">
    <citation type="submission" date="2020-12" db="EMBL/GenBank/DDBJ databases">
        <title>New Spironucleus salmonicida genome in near-complete chromosomes.</title>
        <authorList>
            <person name="Xu F."/>
            <person name="Kurt Z."/>
            <person name="Jimenez-Gonzalez A."/>
            <person name="Astvaldsson A."/>
            <person name="Andersson J.O."/>
            <person name="Svard S.G."/>
        </authorList>
    </citation>
    <scope>NUCLEOTIDE SEQUENCE</scope>
    <source>
        <strain evidence="2">ATCC 50377</strain>
    </source>
</reference>
<sequence length="162" mass="18078">MLKSAKSQRPPSSASQKTLKIFITTAPKILIRASAFGQLSTFIKSNGIETDQLVLKSNIIDIHFAQFPQLQQFLDLAHGVKLSISSVTPAISFQFSTPFSSIENIITSLFTPLSIPFHSFFYSQTCYVLVDQHIIGKAFLRIRTLFKDAICEGTVDWEAAFE</sequence>
<dbReference type="VEuPathDB" id="GiardiaDB:SS50377_27880"/>
<name>V6LW63_9EUKA</name>
<protein>
    <submittedName>
        <fullName evidence="1">Uncharacterized protein</fullName>
    </submittedName>
</protein>
<dbReference type="EMBL" id="KI545975">
    <property type="protein sequence ID" value="EST48805.1"/>
    <property type="molecule type" value="Genomic_DNA"/>
</dbReference>
<dbReference type="AlphaFoldDB" id="V6LW63"/>
<dbReference type="EMBL" id="AUWU02000008">
    <property type="protein sequence ID" value="KAH0569908.1"/>
    <property type="molecule type" value="Genomic_DNA"/>
</dbReference>
<proteinExistence type="predicted"/>
<dbReference type="Proteomes" id="UP000018208">
    <property type="component" value="Unassembled WGS sequence"/>
</dbReference>
<keyword evidence="3" id="KW-1185">Reference proteome</keyword>
<evidence type="ECO:0000313" key="1">
    <source>
        <dbReference type="EMBL" id="EST48805.1"/>
    </source>
</evidence>
<evidence type="ECO:0000313" key="3">
    <source>
        <dbReference type="Proteomes" id="UP000018208"/>
    </source>
</evidence>
<evidence type="ECO:0000313" key="2">
    <source>
        <dbReference type="EMBL" id="KAH0569908.1"/>
    </source>
</evidence>
<reference evidence="1 2" key="1">
    <citation type="journal article" date="2014" name="PLoS Genet.">
        <title>The Genome of Spironucleus salmonicida Highlights a Fish Pathogen Adapted to Fluctuating Environments.</title>
        <authorList>
            <person name="Xu F."/>
            <person name="Jerlstrom-Hultqvist J."/>
            <person name="Einarsson E."/>
            <person name="Astvaldsson A."/>
            <person name="Svard S.G."/>
            <person name="Andersson J.O."/>
        </authorList>
    </citation>
    <scope>NUCLEOTIDE SEQUENCE</scope>
    <source>
        <strain evidence="2">ATCC 50377</strain>
    </source>
</reference>
<gene>
    <name evidence="1" type="ORF">SS50377_10900</name>
    <name evidence="2" type="ORF">SS50377_27880</name>
</gene>
<organism evidence="1">
    <name type="scientific">Spironucleus salmonicida</name>
    <dbReference type="NCBI Taxonomy" id="348837"/>
    <lineage>
        <taxon>Eukaryota</taxon>
        <taxon>Metamonada</taxon>
        <taxon>Diplomonadida</taxon>
        <taxon>Hexamitidae</taxon>
        <taxon>Hexamitinae</taxon>
        <taxon>Spironucleus</taxon>
    </lineage>
</organism>